<accession>A0A9D4KZY6</accession>
<comment type="caution">
    <text evidence="1">The sequence shown here is derived from an EMBL/GenBank/DDBJ whole genome shotgun (WGS) entry which is preliminary data.</text>
</comment>
<name>A0A9D4KZY6_DREPO</name>
<dbReference type="Proteomes" id="UP000828390">
    <property type="component" value="Unassembled WGS sequence"/>
</dbReference>
<gene>
    <name evidence="1" type="ORF">DPMN_090312</name>
</gene>
<reference evidence="1" key="2">
    <citation type="submission" date="2020-11" db="EMBL/GenBank/DDBJ databases">
        <authorList>
            <person name="McCartney M.A."/>
            <person name="Auch B."/>
            <person name="Kono T."/>
            <person name="Mallez S."/>
            <person name="Becker A."/>
            <person name="Gohl D.M."/>
            <person name="Silverstein K.A.T."/>
            <person name="Koren S."/>
            <person name="Bechman K.B."/>
            <person name="Herman A."/>
            <person name="Abrahante J.E."/>
            <person name="Garbe J."/>
        </authorList>
    </citation>
    <scope>NUCLEOTIDE SEQUENCE</scope>
    <source>
        <strain evidence="1">Duluth1</strain>
        <tissue evidence="1">Whole animal</tissue>
    </source>
</reference>
<keyword evidence="2" id="KW-1185">Reference proteome</keyword>
<dbReference type="AlphaFoldDB" id="A0A9D4KZY6"/>
<protein>
    <submittedName>
        <fullName evidence="1">Uncharacterized protein</fullName>
    </submittedName>
</protein>
<dbReference type="EMBL" id="JAIWYP010000003">
    <property type="protein sequence ID" value="KAH3847976.1"/>
    <property type="molecule type" value="Genomic_DNA"/>
</dbReference>
<sequence>MGEITRLIDVSRWPLKGPIKCQPVIFGVTNSAKTQEGSVPVVRDLSYCGLHSDRRDGHLATGQDNFLGDREGYRQDTLIVPPLSILLKSPLNKTNRVVKRTSPKVIKSRQGFKWVYGYFNW</sequence>
<evidence type="ECO:0000313" key="2">
    <source>
        <dbReference type="Proteomes" id="UP000828390"/>
    </source>
</evidence>
<proteinExistence type="predicted"/>
<reference evidence="1" key="1">
    <citation type="journal article" date="2019" name="bioRxiv">
        <title>The Genome of the Zebra Mussel, Dreissena polymorpha: A Resource for Invasive Species Research.</title>
        <authorList>
            <person name="McCartney M.A."/>
            <person name="Auch B."/>
            <person name="Kono T."/>
            <person name="Mallez S."/>
            <person name="Zhang Y."/>
            <person name="Obille A."/>
            <person name="Becker A."/>
            <person name="Abrahante J.E."/>
            <person name="Garbe J."/>
            <person name="Badalamenti J.P."/>
            <person name="Herman A."/>
            <person name="Mangelson H."/>
            <person name="Liachko I."/>
            <person name="Sullivan S."/>
            <person name="Sone E.D."/>
            <person name="Koren S."/>
            <person name="Silverstein K.A.T."/>
            <person name="Beckman K.B."/>
            <person name="Gohl D.M."/>
        </authorList>
    </citation>
    <scope>NUCLEOTIDE SEQUENCE</scope>
    <source>
        <strain evidence="1">Duluth1</strain>
        <tissue evidence="1">Whole animal</tissue>
    </source>
</reference>
<organism evidence="1 2">
    <name type="scientific">Dreissena polymorpha</name>
    <name type="common">Zebra mussel</name>
    <name type="synonym">Mytilus polymorpha</name>
    <dbReference type="NCBI Taxonomy" id="45954"/>
    <lineage>
        <taxon>Eukaryota</taxon>
        <taxon>Metazoa</taxon>
        <taxon>Spiralia</taxon>
        <taxon>Lophotrochozoa</taxon>
        <taxon>Mollusca</taxon>
        <taxon>Bivalvia</taxon>
        <taxon>Autobranchia</taxon>
        <taxon>Heteroconchia</taxon>
        <taxon>Euheterodonta</taxon>
        <taxon>Imparidentia</taxon>
        <taxon>Neoheterodontei</taxon>
        <taxon>Myida</taxon>
        <taxon>Dreissenoidea</taxon>
        <taxon>Dreissenidae</taxon>
        <taxon>Dreissena</taxon>
    </lineage>
</organism>
<evidence type="ECO:0000313" key="1">
    <source>
        <dbReference type="EMBL" id="KAH3847976.1"/>
    </source>
</evidence>